<proteinExistence type="inferred from homology"/>
<keyword evidence="3" id="KW-0862">Zinc</keyword>
<evidence type="ECO:0000256" key="4">
    <source>
        <dbReference type="ARBA" id="ARBA00023049"/>
    </source>
</evidence>
<keyword evidence="2" id="KW-0479">Metal-binding</keyword>
<reference evidence="7 8" key="1">
    <citation type="submission" date="2017-12" db="EMBL/GenBank/DDBJ databases">
        <title>Chromulinavorax destructans is a abundant pathogen of dominant heterotrophic picoflagllates.</title>
        <authorList>
            <person name="Deeg C.M."/>
            <person name="Zimmer M."/>
            <person name="Suttle C.A."/>
        </authorList>
    </citation>
    <scope>NUCLEOTIDE SEQUENCE [LARGE SCALE GENOMIC DNA]</scope>
    <source>
        <strain evidence="7 8">SeV1</strain>
    </source>
</reference>
<dbReference type="OrthoDB" id="9809379at2"/>
<evidence type="ECO:0000256" key="2">
    <source>
        <dbReference type="ARBA" id="ARBA00022723"/>
    </source>
</evidence>
<dbReference type="InterPro" id="IPR003593">
    <property type="entry name" value="AAA+_ATPase"/>
</dbReference>
<dbReference type="Gene3D" id="1.10.8.60">
    <property type="match status" value="1"/>
</dbReference>
<dbReference type="GO" id="GO:0005524">
    <property type="term" value="F:ATP binding"/>
    <property type="evidence" value="ECO:0007669"/>
    <property type="project" value="UniProtKB-KW"/>
</dbReference>
<dbReference type="InterPro" id="IPR003960">
    <property type="entry name" value="ATPase_AAA_CS"/>
</dbReference>
<dbReference type="RefSeq" id="WP_115585615.1">
    <property type="nucleotide sequence ID" value="NZ_CP025544.1"/>
</dbReference>
<dbReference type="Pfam" id="PF17862">
    <property type="entry name" value="AAA_lid_3"/>
    <property type="match status" value="1"/>
</dbReference>
<sequence length="306" mass="33938">MNKQSARNLMLIISMIASIDHLLAAPKKPNKNSNQNQPPVKKPIKIDTELPLQIFYPGDIKTKFTDIAGLDIAKSCMLDIISYLKDSSKYDAIGAKITKGILFDGSTGNGKTMLARAFAGEVNCPFISMNGASFVEMYVGVGPSRVRELFLIARKLAPCIVFIDEIDALLAARGSDKEYSNTVNAFLTEMDGLFNDNTTIIIIGATNRINALDEAAIRPGRFDRKIYITKPTLEARVQLLENQFKKVKHAPGLDIYYIAQMTTGFSCAELTNLVNEAAIIAVNTNSLWVEMTHIRQAFDRMRNHRS</sequence>
<evidence type="ECO:0000256" key="5">
    <source>
        <dbReference type="RuleBase" id="RU003651"/>
    </source>
</evidence>
<dbReference type="InterPro" id="IPR027417">
    <property type="entry name" value="P-loop_NTPase"/>
</dbReference>
<dbReference type="SMART" id="SM00382">
    <property type="entry name" value="AAA"/>
    <property type="match status" value="1"/>
</dbReference>
<dbReference type="PANTHER" id="PTHR23076">
    <property type="entry name" value="METALLOPROTEASE M41 FTSH"/>
    <property type="match status" value="1"/>
</dbReference>
<dbReference type="GO" id="GO:0008237">
    <property type="term" value="F:metallopeptidase activity"/>
    <property type="evidence" value="ECO:0007669"/>
    <property type="project" value="UniProtKB-KW"/>
</dbReference>
<keyword evidence="4" id="KW-0378">Hydrolase</keyword>
<evidence type="ECO:0000259" key="6">
    <source>
        <dbReference type="SMART" id="SM00382"/>
    </source>
</evidence>
<dbReference type="PROSITE" id="PS00674">
    <property type="entry name" value="AAA"/>
    <property type="match status" value="1"/>
</dbReference>
<dbReference type="AlphaFoldDB" id="A0A345ZBD3"/>
<evidence type="ECO:0000313" key="7">
    <source>
        <dbReference type="EMBL" id="AXK60600.1"/>
    </source>
</evidence>
<comment type="similarity">
    <text evidence="5">Belongs to the AAA ATPase family.</text>
</comment>
<dbReference type="GO" id="GO:0004176">
    <property type="term" value="F:ATP-dependent peptidase activity"/>
    <property type="evidence" value="ECO:0007669"/>
    <property type="project" value="TreeGrafter"/>
</dbReference>
<gene>
    <name evidence="7" type="ORF">C0J27_02475</name>
</gene>
<dbReference type="Pfam" id="PF00004">
    <property type="entry name" value="AAA"/>
    <property type="match status" value="1"/>
</dbReference>
<organism evidence="7 8">
    <name type="scientific">Candidatus Chromulinivorax destructor</name>
    <dbReference type="NCBI Taxonomy" id="2066483"/>
    <lineage>
        <taxon>Bacteria</taxon>
        <taxon>Candidatus Babelota</taxon>
        <taxon>Candidatus Babeliae</taxon>
        <taxon>Candidatus Babeliales</taxon>
        <taxon>Candidatus Chromulinivoraceae</taxon>
        <taxon>Candidatus Chromulinivorax</taxon>
    </lineage>
</organism>
<dbReference type="EMBL" id="CP025544">
    <property type="protein sequence ID" value="AXK60600.1"/>
    <property type="molecule type" value="Genomic_DNA"/>
</dbReference>
<dbReference type="GO" id="GO:0046872">
    <property type="term" value="F:metal ion binding"/>
    <property type="evidence" value="ECO:0007669"/>
    <property type="project" value="UniProtKB-KW"/>
</dbReference>
<dbReference type="InterPro" id="IPR003959">
    <property type="entry name" value="ATPase_AAA_core"/>
</dbReference>
<keyword evidence="5" id="KW-0547">Nucleotide-binding</keyword>
<dbReference type="InterPro" id="IPR041569">
    <property type="entry name" value="AAA_lid_3"/>
</dbReference>
<keyword evidence="4" id="KW-0482">Metalloprotease</keyword>
<keyword evidence="5" id="KW-0067">ATP-binding</keyword>
<dbReference type="KEGG" id="cdes:C0J27_02475"/>
<protein>
    <recommendedName>
        <fullName evidence="6">AAA+ ATPase domain-containing protein</fullName>
    </recommendedName>
</protein>
<feature type="domain" description="AAA+ ATPase" evidence="6">
    <location>
        <begin position="97"/>
        <end position="232"/>
    </location>
</feature>
<keyword evidence="8" id="KW-1185">Reference proteome</keyword>
<dbReference type="GO" id="GO:0006508">
    <property type="term" value="P:proteolysis"/>
    <property type="evidence" value="ECO:0007669"/>
    <property type="project" value="TreeGrafter"/>
</dbReference>
<dbReference type="GO" id="GO:0016887">
    <property type="term" value="F:ATP hydrolysis activity"/>
    <property type="evidence" value="ECO:0007669"/>
    <property type="project" value="InterPro"/>
</dbReference>
<evidence type="ECO:0000256" key="3">
    <source>
        <dbReference type="ARBA" id="ARBA00022833"/>
    </source>
</evidence>
<evidence type="ECO:0000313" key="8">
    <source>
        <dbReference type="Proteomes" id="UP000254834"/>
    </source>
</evidence>
<evidence type="ECO:0000256" key="1">
    <source>
        <dbReference type="ARBA" id="ARBA00001947"/>
    </source>
</evidence>
<dbReference type="Proteomes" id="UP000254834">
    <property type="component" value="Chromosome"/>
</dbReference>
<dbReference type="FunFam" id="3.40.50.300:FF:002568">
    <property type="entry name" value="Cell division protein (FtsH)"/>
    <property type="match status" value="1"/>
</dbReference>
<dbReference type="Gene3D" id="3.40.50.300">
    <property type="entry name" value="P-loop containing nucleotide triphosphate hydrolases"/>
    <property type="match status" value="1"/>
</dbReference>
<dbReference type="PANTHER" id="PTHR23076:SF97">
    <property type="entry name" value="ATP-DEPENDENT ZINC METALLOPROTEASE YME1L1"/>
    <property type="match status" value="1"/>
</dbReference>
<keyword evidence="4" id="KW-0645">Protease</keyword>
<comment type="cofactor">
    <cofactor evidence="1">
        <name>Zn(2+)</name>
        <dbReference type="ChEBI" id="CHEBI:29105"/>
    </cofactor>
</comment>
<accession>A0A345ZBD3</accession>
<dbReference type="SUPFAM" id="SSF52540">
    <property type="entry name" value="P-loop containing nucleoside triphosphate hydrolases"/>
    <property type="match status" value="1"/>
</dbReference>
<name>A0A345ZBD3_9BACT</name>